<proteinExistence type="predicted"/>
<keyword evidence="3" id="KW-1185">Reference proteome</keyword>
<evidence type="ECO:0000313" key="2">
    <source>
        <dbReference type="EMBL" id="WWA47065.1"/>
    </source>
</evidence>
<dbReference type="Proteomes" id="UP001335183">
    <property type="component" value="Chromosome"/>
</dbReference>
<name>A0ABZ2D200_9SPHN</name>
<protein>
    <submittedName>
        <fullName evidence="2">Uncharacterized protein</fullName>
    </submittedName>
</protein>
<dbReference type="RefSeq" id="WP_338445956.1">
    <property type="nucleotide sequence ID" value="NZ_CP144918.1"/>
</dbReference>
<accession>A0ABZ2D200</accession>
<evidence type="ECO:0000313" key="3">
    <source>
        <dbReference type="Proteomes" id="UP001335183"/>
    </source>
</evidence>
<sequence length="69" mass="7369">MAITNAWLAGKLGQSDPSPDKYPKLEDLLRNEKAEAAAAAAPTALESQQNARAWGAALRAINRRAPKGR</sequence>
<evidence type="ECO:0000256" key="1">
    <source>
        <dbReference type="SAM" id="MobiDB-lite"/>
    </source>
</evidence>
<feature type="region of interest" description="Disordered" evidence="1">
    <location>
        <begin position="1"/>
        <end position="23"/>
    </location>
</feature>
<dbReference type="EMBL" id="CP144918">
    <property type="protein sequence ID" value="WWA47065.1"/>
    <property type="molecule type" value="Genomic_DNA"/>
</dbReference>
<organism evidence="2 3">
    <name type="scientific">Pelagerythrobacter marensis</name>
    <dbReference type="NCBI Taxonomy" id="543877"/>
    <lineage>
        <taxon>Bacteria</taxon>
        <taxon>Pseudomonadati</taxon>
        <taxon>Pseudomonadota</taxon>
        <taxon>Alphaproteobacteria</taxon>
        <taxon>Sphingomonadales</taxon>
        <taxon>Erythrobacteraceae</taxon>
        <taxon>Pelagerythrobacter</taxon>
    </lineage>
</organism>
<gene>
    <name evidence="2" type="ORF">V5F89_12475</name>
</gene>
<reference evidence="2 3" key="1">
    <citation type="submission" date="2024-02" db="EMBL/GenBank/DDBJ databases">
        <title>The whole genome sequence of five bacterial samples isolated from Abu Dhabi Sabkha-shore region.</title>
        <authorList>
            <person name="Sudalaimuthuasari N."/>
            <person name="Sarfraz B."/>
            <person name="Tuyisabe J.D."/>
            <person name="Mugisha Ntwali L.D.M."/>
            <person name="Ali A.I.A.A."/>
            <person name="Almansoori S.Z.A."/>
            <person name="Alajami H.S.A."/>
            <person name="Almeqbaali A.A.S."/>
            <person name="Kundu B."/>
            <person name="Saeed E.E."/>
            <person name="Sukumarinath V."/>
            <person name="Mishra A.K."/>
            <person name="Hazzouri K.M."/>
            <person name="Almaskari R."/>
            <person name="Sharma A.K."/>
            <person name="Amiri K.M.A."/>
        </authorList>
    </citation>
    <scope>NUCLEOTIDE SEQUENCE [LARGE SCALE GENOMIC DNA]</scope>
    <source>
        <strain evidence="3">kcgeb_sd</strain>
    </source>
</reference>